<protein>
    <submittedName>
        <fullName evidence="2">Uncharacterized protein</fullName>
    </submittedName>
</protein>
<dbReference type="EMBL" id="JAODUO010004701">
    <property type="protein sequence ID" value="KAK2142932.1"/>
    <property type="molecule type" value="Genomic_DNA"/>
</dbReference>
<comment type="caution">
    <text evidence="2">The sequence shown here is derived from an EMBL/GenBank/DDBJ whole genome shotgun (WGS) entry which is preliminary data.</text>
</comment>
<dbReference type="AlphaFoldDB" id="A0AAD9IXT8"/>
<organism evidence="2 3">
    <name type="scientific">Ridgeia piscesae</name>
    <name type="common">Tubeworm</name>
    <dbReference type="NCBI Taxonomy" id="27915"/>
    <lineage>
        <taxon>Eukaryota</taxon>
        <taxon>Metazoa</taxon>
        <taxon>Spiralia</taxon>
        <taxon>Lophotrochozoa</taxon>
        <taxon>Annelida</taxon>
        <taxon>Polychaeta</taxon>
        <taxon>Sedentaria</taxon>
        <taxon>Canalipalpata</taxon>
        <taxon>Sabellida</taxon>
        <taxon>Siboglinidae</taxon>
        <taxon>Ridgeia</taxon>
    </lineage>
</organism>
<feature type="signal peptide" evidence="1">
    <location>
        <begin position="1"/>
        <end position="21"/>
    </location>
</feature>
<proteinExistence type="predicted"/>
<keyword evidence="3" id="KW-1185">Reference proteome</keyword>
<evidence type="ECO:0000313" key="2">
    <source>
        <dbReference type="EMBL" id="KAK2142932.1"/>
    </source>
</evidence>
<accession>A0AAD9IXT8</accession>
<feature type="chain" id="PRO_5042126857" evidence="1">
    <location>
        <begin position="22"/>
        <end position="72"/>
    </location>
</feature>
<dbReference type="Proteomes" id="UP001209878">
    <property type="component" value="Unassembled WGS sequence"/>
</dbReference>
<gene>
    <name evidence="2" type="ORF">NP493_4711g00000</name>
</gene>
<evidence type="ECO:0000256" key="1">
    <source>
        <dbReference type="SAM" id="SignalP"/>
    </source>
</evidence>
<evidence type="ECO:0000313" key="3">
    <source>
        <dbReference type="Proteomes" id="UP001209878"/>
    </source>
</evidence>
<reference evidence="2" key="1">
    <citation type="journal article" date="2023" name="Mol. Biol. Evol.">
        <title>Third-Generation Sequencing Reveals the Adaptive Role of the Epigenome in Three Deep-Sea Polychaetes.</title>
        <authorList>
            <person name="Perez M."/>
            <person name="Aroh O."/>
            <person name="Sun Y."/>
            <person name="Lan Y."/>
            <person name="Juniper S.K."/>
            <person name="Young C.R."/>
            <person name="Angers B."/>
            <person name="Qian P.Y."/>
        </authorList>
    </citation>
    <scope>NUCLEOTIDE SEQUENCE</scope>
    <source>
        <strain evidence="2">R07B-5</strain>
    </source>
</reference>
<keyword evidence="1" id="KW-0732">Signal</keyword>
<name>A0AAD9IXT8_RIDPI</name>
<sequence length="72" mass="8491">MKRLLILFILTTALLTKLCYCAKEAAARTEYKRCISACYDKYLKCMRACRRRGSAKRPCRYNLSKCNKRCQK</sequence>